<comment type="cofactor">
    <cofactor evidence="1">
        <name>Zn(2+)</name>
        <dbReference type="ChEBI" id="CHEBI:29105"/>
    </cofactor>
</comment>
<sequence>MLGLDSPQIHQEFGLDGCRNLTHVVLHCLYHRRDSIGIGTGPRGHVPKSAPVFPQWLHNFPQVIHKIAVQVAQSIVGFHVDIKPFQEHRKHGCGQTSDLLIVTLKGLLHQWCFIPQHLFIRKTTEPTAAHSCHWSCNHILTLEQKFQISVILHAGLHQDTSHQVLRLTFKNEQAGNKLFRELNSKLKKPDLDVWRRTKREADILVPPDHFSKLREIFLRLSVTWKTLIQDVEREKSSQCNKRNSQFDLNTYNKYNKIHAWLDIVAAAHPSATSTVIGKSFEGREIKVIKINTAGAKNVIGREESTFARINHHVTIS</sequence>
<evidence type="ECO:0000256" key="1">
    <source>
        <dbReference type="ARBA" id="ARBA00001947"/>
    </source>
</evidence>
<feature type="domain" description="Carboxypeptidase activation peptide" evidence="15">
    <location>
        <begin position="167"/>
        <end position="233"/>
    </location>
</feature>
<dbReference type="GO" id="GO:0006508">
    <property type="term" value="P:proteolysis"/>
    <property type="evidence" value="ECO:0007669"/>
    <property type="project" value="UniProtKB-KW"/>
</dbReference>
<evidence type="ECO:0000259" key="14">
    <source>
        <dbReference type="Pfam" id="PF00246"/>
    </source>
</evidence>
<dbReference type="Proteomes" id="UP000678499">
    <property type="component" value="Unassembled WGS sequence"/>
</dbReference>
<keyword evidence="8" id="KW-0378">Hydrolase</keyword>
<evidence type="ECO:0000256" key="6">
    <source>
        <dbReference type="ARBA" id="ARBA00022723"/>
    </source>
</evidence>
<evidence type="ECO:0000256" key="7">
    <source>
        <dbReference type="ARBA" id="ARBA00022729"/>
    </source>
</evidence>
<keyword evidence="7" id="KW-0732">Signal</keyword>
<dbReference type="Pfam" id="PF00246">
    <property type="entry name" value="Peptidase_M14"/>
    <property type="match status" value="1"/>
</dbReference>
<name>A0A7R9BJA1_9CRUS</name>
<keyword evidence="12" id="KW-0865">Zymogen</keyword>
<dbReference type="Gene3D" id="3.30.70.340">
    <property type="entry name" value="Metallocarboxypeptidase-like"/>
    <property type="match status" value="1"/>
</dbReference>
<keyword evidence="4" id="KW-0121">Carboxypeptidase</keyword>
<evidence type="ECO:0000256" key="2">
    <source>
        <dbReference type="ARBA" id="ARBA00003091"/>
    </source>
</evidence>
<keyword evidence="10" id="KW-0843">Virulence</keyword>
<dbReference type="InterPro" id="IPR003146">
    <property type="entry name" value="M14A_act_pep"/>
</dbReference>
<dbReference type="GO" id="GO:0005615">
    <property type="term" value="C:extracellular space"/>
    <property type="evidence" value="ECO:0007669"/>
    <property type="project" value="TreeGrafter"/>
</dbReference>
<dbReference type="PANTHER" id="PTHR11705:SF143">
    <property type="entry name" value="SLL0236 PROTEIN"/>
    <property type="match status" value="1"/>
</dbReference>
<evidence type="ECO:0000256" key="5">
    <source>
        <dbReference type="ARBA" id="ARBA00022670"/>
    </source>
</evidence>
<dbReference type="OrthoDB" id="3626597at2759"/>
<proteinExistence type="inferred from homology"/>
<dbReference type="GO" id="GO:0008270">
    <property type="term" value="F:zinc ion binding"/>
    <property type="evidence" value="ECO:0007669"/>
    <property type="project" value="InterPro"/>
</dbReference>
<evidence type="ECO:0000313" key="17">
    <source>
        <dbReference type="Proteomes" id="UP000678499"/>
    </source>
</evidence>
<dbReference type="AlphaFoldDB" id="A0A7R9BJA1"/>
<dbReference type="InterPro" id="IPR036990">
    <property type="entry name" value="M14A-like_propep"/>
</dbReference>
<dbReference type="EMBL" id="OA882653">
    <property type="protein sequence ID" value="CAD7276398.1"/>
    <property type="molecule type" value="Genomic_DNA"/>
</dbReference>
<organism evidence="16">
    <name type="scientific">Notodromas monacha</name>
    <dbReference type="NCBI Taxonomy" id="399045"/>
    <lineage>
        <taxon>Eukaryota</taxon>
        <taxon>Metazoa</taxon>
        <taxon>Ecdysozoa</taxon>
        <taxon>Arthropoda</taxon>
        <taxon>Crustacea</taxon>
        <taxon>Oligostraca</taxon>
        <taxon>Ostracoda</taxon>
        <taxon>Podocopa</taxon>
        <taxon>Podocopida</taxon>
        <taxon>Cypridocopina</taxon>
        <taxon>Cypridoidea</taxon>
        <taxon>Cyprididae</taxon>
        <taxon>Notodromas</taxon>
    </lineage>
</organism>
<evidence type="ECO:0000256" key="8">
    <source>
        <dbReference type="ARBA" id="ARBA00022801"/>
    </source>
</evidence>
<dbReference type="SUPFAM" id="SSF53187">
    <property type="entry name" value="Zn-dependent exopeptidases"/>
    <property type="match status" value="1"/>
</dbReference>
<evidence type="ECO:0000256" key="9">
    <source>
        <dbReference type="ARBA" id="ARBA00022833"/>
    </source>
</evidence>
<keyword evidence="17" id="KW-1185">Reference proteome</keyword>
<dbReference type="GO" id="GO:0004181">
    <property type="term" value="F:metallocarboxypeptidase activity"/>
    <property type="evidence" value="ECO:0007669"/>
    <property type="project" value="InterPro"/>
</dbReference>
<keyword evidence="5" id="KW-0645">Protease</keyword>
<dbReference type="SUPFAM" id="SSF54897">
    <property type="entry name" value="Protease propeptides/inhibitors"/>
    <property type="match status" value="1"/>
</dbReference>
<comment type="function">
    <text evidence="2">Extracellular metalloprotease that contributes to pathogenicity.</text>
</comment>
<evidence type="ECO:0000256" key="10">
    <source>
        <dbReference type="ARBA" id="ARBA00023026"/>
    </source>
</evidence>
<gene>
    <name evidence="16" type="ORF">NMOB1V02_LOCUS4163</name>
</gene>
<evidence type="ECO:0000259" key="15">
    <source>
        <dbReference type="Pfam" id="PF02244"/>
    </source>
</evidence>
<evidence type="ECO:0000256" key="11">
    <source>
        <dbReference type="ARBA" id="ARBA00023049"/>
    </source>
</evidence>
<dbReference type="Pfam" id="PF02244">
    <property type="entry name" value="Propep_M14"/>
    <property type="match status" value="1"/>
</dbReference>
<dbReference type="EMBL" id="CAJPEX010000616">
    <property type="protein sequence ID" value="CAG0916550.1"/>
    <property type="molecule type" value="Genomic_DNA"/>
</dbReference>
<reference evidence="16" key="1">
    <citation type="submission" date="2020-11" db="EMBL/GenBank/DDBJ databases">
        <authorList>
            <person name="Tran Van P."/>
        </authorList>
    </citation>
    <scope>NUCLEOTIDE SEQUENCE</scope>
</reference>
<comment type="similarity">
    <text evidence="3">Belongs to the peptidase M14 family.</text>
</comment>
<evidence type="ECO:0000256" key="4">
    <source>
        <dbReference type="ARBA" id="ARBA00022645"/>
    </source>
</evidence>
<dbReference type="Gene3D" id="3.40.630.10">
    <property type="entry name" value="Zn peptidases"/>
    <property type="match status" value="1"/>
</dbReference>
<keyword evidence="9" id="KW-0862">Zinc</keyword>
<dbReference type="InterPro" id="IPR000834">
    <property type="entry name" value="Peptidase_M14"/>
</dbReference>
<evidence type="ECO:0000256" key="3">
    <source>
        <dbReference type="ARBA" id="ARBA00005988"/>
    </source>
</evidence>
<evidence type="ECO:0000256" key="12">
    <source>
        <dbReference type="ARBA" id="ARBA00023145"/>
    </source>
</evidence>
<feature type="domain" description="Peptidase M14" evidence="14">
    <location>
        <begin position="257"/>
        <end position="294"/>
    </location>
</feature>
<evidence type="ECO:0000256" key="13">
    <source>
        <dbReference type="ARBA" id="ARBA00023157"/>
    </source>
</evidence>
<dbReference type="PANTHER" id="PTHR11705">
    <property type="entry name" value="PROTEASE FAMILY M14 CARBOXYPEPTIDASE A,B"/>
    <property type="match status" value="1"/>
</dbReference>
<evidence type="ECO:0000313" key="16">
    <source>
        <dbReference type="EMBL" id="CAD7276398.1"/>
    </source>
</evidence>
<keyword evidence="11" id="KW-0482">Metalloprotease</keyword>
<accession>A0A7R9BJA1</accession>
<keyword evidence="6" id="KW-0479">Metal-binding</keyword>
<keyword evidence="13" id="KW-1015">Disulfide bond</keyword>
<protein>
    <submittedName>
        <fullName evidence="16">Uncharacterized protein</fullName>
    </submittedName>
</protein>